<keyword evidence="2" id="KW-1185">Reference proteome</keyword>
<evidence type="ECO:0000313" key="2">
    <source>
        <dbReference type="Proteomes" id="UP000469462"/>
    </source>
</evidence>
<dbReference type="Pfam" id="PF09612">
    <property type="entry name" value="HtrL_YibB"/>
    <property type="match status" value="1"/>
</dbReference>
<dbReference type="AlphaFoldDB" id="A0AAI9WM15"/>
<name>A0AAI9WM15_9BURK</name>
<dbReference type="InterPro" id="IPR011735">
    <property type="entry name" value="WlaTC/HtrL_glycosyltransf"/>
</dbReference>
<sequence length="339" mass="40055">MKSNTALVTAFFDINRSKFKTSKLDNSKYFEYFKFVAHLQNDLFVFTDTDEHKKIIENIRNKYCPNFITKVYIEKLDKIDEDLYKKILNTFNEFDQSTIRKDPDRIECLYPKYCFINIVKFIFVSKIINDHNQYNYYGWIDFGFNHGTEYYSTPLALTASVENLKKRINAESDKLILFKTPEKNTNNRSIAELYITLNTPIMGGLQLGGKGAWSIHYKNMRTAINTFNSLGIVDDDQLYLLYCYRNNKENYLLLPTNAWFDSLNYLLPINSKIQINTAIKKYKYYLSICGKYYKNKYFLKAIASLSKALLYYIFKRKAKCRQCKISRVDDNIDINKAML</sequence>
<evidence type="ECO:0000313" key="1">
    <source>
        <dbReference type="EMBL" id="KAB7649518.1"/>
    </source>
</evidence>
<protein>
    <recommendedName>
        <fullName evidence="3">Protein YibB</fullName>
    </recommendedName>
</protein>
<evidence type="ECO:0008006" key="3">
    <source>
        <dbReference type="Google" id="ProtNLM"/>
    </source>
</evidence>
<dbReference type="Proteomes" id="UP000469462">
    <property type="component" value="Unassembled WGS sequence"/>
</dbReference>
<organism evidence="1 2">
    <name type="scientific">Sutterella seckii</name>
    <dbReference type="NCBI Taxonomy" id="1944635"/>
    <lineage>
        <taxon>Bacteria</taxon>
        <taxon>Pseudomonadati</taxon>
        <taxon>Pseudomonadota</taxon>
        <taxon>Betaproteobacteria</taxon>
        <taxon>Burkholderiales</taxon>
        <taxon>Sutterellaceae</taxon>
        <taxon>Sutterella</taxon>
    </lineage>
</organism>
<reference evidence="1 2" key="1">
    <citation type="submission" date="2019-10" db="EMBL/GenBank/DDBJ databases">
        <title>Genome diversity of Sutterella seckii.</title>
        <authorList>
            <person name="Chaplin A.V."/>
            <person name="Sokolova S.R."/>
            <person name="Mosin K.A."/>
            <person name="Ivanova E.L."/>
            <person name="Kochetkova T.O."/>
            <person name="Goltsov A.Y."/>
            <person name="Trofimov D.Y."/>
            <person name="Efimov B.A."/>
        </authorList>
    </citation>
    <scope>NUCLEOTIDE SEQUENCE [LARGE SCALE GENOMIC DNA]</scope>
    <source>
        <strain evidence="1 2">ASD3426</strain>
    </source>
</reference>
<proteinExistence type="predicted"/>
<gene>
    <name evidence="1" type="ORF">GBM96_11255</name>
</gene>
<dbReference type="EMBL" id="WEHW01000080">
    <property type="protein sequence ID" value="KAB7649518.1"/>
    <property type="molecule type" value="Genomic_DNA"/>
</dbReference>
<dbReference type="RefSeq" id="WP_152157163.1">
    <property type="nucleotide sequence ID" value="NZ_WEHW01000080.1"/>
</dbReference>
<comment type="caution">
    <text evidence="1">The sequence shown here is derived from an EMBL/GenBank/DDBJ whole genome shotgun (WGS) entry which is preliminary data.</text>
</comment>
<accession>A0AAI9WM15</accession>